<sequence>MNQVSGYIALYLTAFSRIIEIDVLDKSIAITGKNYQENKFVFQTIYAKWYLEKNGSEALKFLKDCKFYDQLGPFRGS</sequence>
<evidence type="ECO:0000313" key="2">
    <source>
        <dbReference type="Proteomes" id="UP000012099"/>
    </source>
</evidence>
<proteinExistence type="predicted"/>
<gene>
    <name evidence="1" type="ORF">LEP1GSC035_1946</name>
</gene>
<dbReference type="EMBL" id="AHMH02000029">
    <property type="protein sequence ID" value="EMN02034.1"/>
    <property type="molecule type" value="Genomic_DNA"/>
</dbReference>
<comment type="caution">
    <text evidence="1">The sequence shown here is derived from an EMBL/GenBank/DDBJ whole genome shotgun (WGS) entry which is preliminary data.</text>
</comment>
<accession>A0ABN0J4Y0</accession>
<name>A0ABN0J4Y0_9LEPT</name>
<organism evidence="1 2">
    <name type="scientific">Leptospira noguchii str. 2007001578</name>
    <dbReference type="NCBI Taxonomy" id="1049974"/>
    <lineage>
        <taxon>Bacteria</taxon>
        <taxon>Pseudomonadati</taxon>
        <taxon>Spirochaetota</taxon>
        <taxon>Spirochaetia</taxon>
        <taxon>Leptospirales</taxon>
        <taxon>Leptospiraceae</taxon>
        <taxon>Leptospira</taxon>
    </lineage>
</organism>
<reference evidence="1 2" key="1">
    <citation type="submission" date="2013-01" db="EMBL/GenBank/DDBJ databases">
        <authorList>
            <person name="Harkins D.M."/>
            <person name="Durkin A.S."/>
            <person name="Brinkac L.M."/>
            <person name="Haft D.H."/>
            <person name="Selengut J.D."/>
            <person name="Sanka R."/>
            <person name="DePew J."/>
            <person name="Purushe J."/>
            <person name="Whelen A.C."/>
            <person name="Vinetz J.M."/>
            <person name="Sutton G.G."/>
            <person name="Nierman W.C."/>
            <person name="Fouts D.E."/>
        </authorList>
    </citation>
    <scope>NUCLEOTIDE SEQUENCE [LARGE SCALE GENOMIC DNA]</scope>
    <source>
        <strain evidence="1 2">2007001578</strain>
    </source>
</reference>
<keyword evidence="2" id="KW-1185">Reference proteome</keyword>
<evidence type="ECO:0000313" key="1">
    <source>
        <dbReference type="EMBL" id="EMN02034.1"/>
    </source>
</evidence>
<dbReference type="Proteomes" id="UP000012099">
    <property type="component" value="Unassembled WGS sequence"/>
</dbReference>
<protein>
    <submittedName>
        <fullName evidence="1">Uncharacterized protein</fullName>
    </submittedName>
</protein>